<dbReference type="PROSITE" id="PS00870">
    <property type="entry name" value="CLPAB_1"/>
    <property type="match status" value="1"/>
</dbReference>
<feature type="domain" description="UVR" evidence="7">
    <location>
        <begin position="406"/>
        <end position="441"/>
    </location>
</feature>
<evidence type="ECO:0000256" key="2">
    <source>
        <dbReference type="ARBA" id="ARBA00022741"/>
    </source>
</evidence>
<dbReference type="InterPro" id="IPR001943">
    <property type="entry name" value="UVR_dom"/>
</dbReference>
<dbReference type="InterPro" id="IPR003959">
    <property type="entry name" value="ATPase_AAA_core"/>
</dbReference>
<dbReference type="InterPro" id="IPR028299">
    <property type="entry name" value="ClpA/B_CS2"/>
</dbReference>
<dbReference type="Pfam" id="PF02861">
    <property type="entry name" value="Clp_N"/>
    <property type="match status" value="1"/>
</dbReference>
<comment type="similarity">
    <text evidence="6">Belongs to the ClpA/ClpB family.</text>
</comment>
<dbReference type="SUPFAM" id="SSF81923">
    <property type="entry name" value="Double Clp-N motif"/>
    <property type="match status" value="1"/>
</dbReference>
<dbReference type="InterPro" id="IPR036628">
    <property type="entry name" value="Clp_N_dom_sf"/>
</dbReference>
<dbReference type="InterPro" id="IPR004176">
    <property type="entry name" value="Clp_R_N"/>
</dbReference>
<dbReference type="AlphaFoldDB" id="A0A9D1DHR4"/>
<evidence type="ECO:0000256" key="1">
    <source>
        <dbReference type="ARBA" id="ARBA00022737"/>
    </source>
</evidence>
<dbReference type="PROSITE" id="PS50151">
    <property type="entry name" value="UVR"/>
    <property type="match status" value="1"/>
</dbReference>
<dbReference type="PANTHER" id="PTHR11638">
    <property type="entry name" value="ATP-DEPENDENT CLP PROTEASE"/>
    <property type="match status" value="1"/>
</dbReference>
<dbReference type="InterPro" id="IPR019489">
    <property type="entry name" value="Clp_ATPase_C"/>
</dbReference>
<dbReference type="InterPro" id="IPR041546">
    <property type="entry name" value="ClpA/ClpB_AAA_lid"/>
</dbReference>
<evidence type="ECO:0000313" key="10">
    <source>
        <dbReference type="Proteomes" id="UP000824239"/>
    </source>
</evidence>
<keyword evidence="9" id="KW-0645">Protease</keyword>
<keyword evidence="3 6" id="KW-0067">ATP-binding</keyword>
<feature type="domain" description="Clp R" evidence="8">
    <location>
        <begin position="1"/>
        <end position="143"/>
    </location>
</feature>
<keyword evidence="9" id="KW-0378">Hydrolase</keyword>
<dbReference type="Pfam" id="PF10431">
    <property type="entry name" value="ClpB_D2-small"/>
    <property type="match status" value="1"/>
</dbReference>
<keyword evidence="1 5" id="KW-0677">Repeat</keyword>
<sequence>MELSREVTRILAAARQEAIGLGHSLVGSEHLLLALVSRRGSDAAWLLEERGWTPEAIRRLLRRAGGSGTPGLPLAQGFSPRALAILAGSAAEARRLGAAEVQPEHLLLALLRASDSTAARLLAVNGTCLDLVFTDLYEDLLAGVSHRQEAERGVPMRLLEQFCEDMVDRAAGSDPVIGREQEIETVIAILCRKNKNNPALIGEPGVGKTAIAEGLAQRMYKGQVPEQLKSKRLYSLNLASVLAGTKYRGEFEERVRDIVQEIRRSGNVILFVDEMHTLVGAGAAEGAIDAANLLKPALGRGEIQILGATTLEEYRRHIEKDAALERRFRPVTVREPDRETALLMLEGLRPGLERHHRIRISREALEAAVDLSRRFLPDHFLPDKAVDLLDEASARVSSRCQGDSSEEARRALSRELSLAVQENRFEQAATLRDKLQQLLRQQRGLLGQKSVGREDVAVAVSQRTGIPVGKVSQSDRTRLLGLRETLSRQVLGQEKAVAAVAEAVCRGRMGLADERRPVASLLFLGPTGVGKTALCKALAEAVYGSRDALVRLDMSEYMEQHTVSRLLGAPPGYVGHGEGGELTEKVRRRPYSVVLLDELEKAHRDVTALLLQILEDGVLTDAMGRHVDFRNTIVVMTSNLGSGRNNLEQVGFLGSKVANPAGSALKDYFSPEFLGRLDCITQFSPLSAETLEAIARLELQETVQRAERAGAALTLDDGTAPCLAGQCRRGTGGARDIRRAIRTQIEAPVAQRLLEAGTRTALRTAVEDGRVVVLPARP</sequence>
<dbReference type="FunFam" id="3.40.50.300:FF:000025">
    <property type="entry name" value="ATP-dependent Clp protease subunit"/>
    <property type="match status" value="1"/>
</dbReference>
<dbReference type="InterPro" id="IPR001270">
    <property type="entry name" value="ClpA/B"/>
</dbReference>
<dbReference type="SMART" id="SM01086">
    <property type="entry name" value="ClpB_D2-small"/>
    <property type="match status" value="1"/>
</dbReference>
<protein>
    <submittedName>
        <fullName evidence="9">ATP-dependent Clp protease ATP-binding subunit</fullName>
    </submittedName>
</protein>
<dbReference type="PROSITE" id="PS51903">
    <property type="entry name" value="CLP_R"/>
    <property type="match status" value="1"/>
</dbReference>
<evidence type="ECO:0000256" key="6">
    <source>
        <dbReference type="RuleBase" id="RU004432"/>
    </source>
</evidence>
<dbReference type="PANTHER" id="PTHR11638:SF175">
    <property type="entry name" value="ATP-DEPENDENT CLP PROTEASE, ATP-BINDING SUBUNIT CLPC"/>
    <property type="match status" value="1"/>
</dbReference>
<dbReference type="GO" id="GO:0034605">
    <property type="term" value="P:cellular response to heat"/>
    <property type="evidence" value="ECO:0007669"/>
    <property type="project" value="TreeGrafter"/>
</dbReference>
<reference evidence="9" key="1">
    <citation type="submission" date="2020-10" db="EMBL/GenBank/DDBJ databases">
        <authorList>
            <person name="Gilroy R."/>
        </authorList>
    </citation>
    <scope>NUCLEOTIDE SEQUENCE</scope>
    <source>
        <strain evidence="9">ChiBcec15-4380</strain>
    </source>
</reference>
<dbReference type="InterPro" id="IPR027417">
    <property type="entry name" value="P-loop_NTPase"/>
</dbReference>
<keyword evidence="4 6" id="KW-0143">Chaperone</keyword>
<evidence type="ECO:0000313" key="9">
    <source>
        <dbReference type="EMBL" id="HIR50868.1"/>
    </source>
</evidence>
<keyword evidence="2 6" id="KW-0547">Nucleotide-binding</keyword>
<dbReference type="GO" id="GO:0005524">
    <property type="term" value="F:ATP binding"/>
    <property type="evidence" value="ECO:0007669"/>
    <property type="project" value="UniProtKB-KW"/>
</dbReference>
<dbReference type="CDD" id="cd19499">
    <property type="entry name" value="RecA-like_ClpB_Hsp104-like"/>
    <property type="match status" value="1"/>
</dbReference>
<evidence type="ECO:0000256" key="5">
    <source>
        <dbReference type="PROSITE-ProRule" id="PRU01251"/>
    </source>
</evidence>
<dbReference type="Proteomes" id="UP000824239">
    <property type="component" value="Unassembled WGS sequence"/>
</dbReference>
<organism evidence="9 10">
    <name type="scientific">Candidatus Avoscillospira avicola</name>
    <dbReference type="NCBI Taxonomy" id="2840706"/>
    <lineage>
        <taxon>Bacteria</taxon>
        <taxon>Bacillati</taxon>
        <taxon>Bacillota</taxon>
        <taxon>Clostridia</taxon>
        <taxon>Eubacteriales</taxon>
        <taxon>Oscillospiraceae</taxon>
        <taxon>Oscillospiraceae incertae sedis</taxon>
        <taxon>Candidatus Avoscillospira</taxon>
    </lineage>
</organism>
<dbReference type="GO" id="GO:0016887">
    <property type="term" value="F:ATP hydrolysis activity"/>
    <property type="evidence" value="ECO:0007669"/>
    <property type="project" value="InterPro"/>
</dbReference>
<dbReference type="PRINTS" id="PR00300">
    <property type="entry name" value="CLPPROTEASEA"/>
</dbReference>
<proteinExistence type="inferred from homology"/>
<dbReference type="EMBL" id="DVHE01000048">
    <property type="protein sequence ID" value="HIR50868.1"/>
    <property type="molecule type" value="Genomic_DNA"/>
</dbReference>
<dbReference type="SUPFAM" id="SSF52540">
    <property type="entry name" value="P-loop containing nucleoside triphosphate hydrolases"/>
    <property type="match status" value="2"/>
</dbReference>
<dbReference type="SMART" id="SM00382">
    <property type="entry name" value="AAA"/>
    <property type="match status" value="2"/>
</dbReference>
<dbReference type="Pfam" id="PF07724">
    <property type="entry name" value="AAA_2"/>
    <property type="match status" value="1"/>
</dbReference>
<dbReference type="GO" id="GO:0008233">
    <property type="term" value="F:peptidase activity"/>
    <property type="evidence" value="ECO:0007669"/>
    <property type="project" value="UniProtKB-KW"/>
</dbReference>
<dbReference type="InterPro" id="IPR018368">
    <property type="entry name" value="ClpA/B_CS1"/>
</dbReference>
<dbReference type="GO" id="GO:0005737">
    <property type="term" value="C:cytoplasm"/>
    <property type="evidence" value="ECO:0007669"/>
    <property type="project" value="TreeGrafter"/>
</dbReference>
<dbReference type="InterPro" id="IPR003593">
    <property type="entry name" value="AAA+_ATPase"/>
</dbReference>
<accession>A0A9D1DHR4</accession>
<name>A0A9D1DHR4_9FIRM</name>
<dbReference type="Pfam" id="PF17871">
    <property type="entry name" value="AAA_lid_9"/>
    <property type="match status" value="1"/>
</dbReference>
<dbReference type="InterPro" id="IPR050130">
    <property type="entry name" value="ClpA_ClpB"/>
</dbReference>
<dbReference type="CDD" id="cd00009">
    <property type="entry name" value="AAA"/>
    <property type="match status" value="1"/>
</dbReference>
<dbReference type="PROSITE" id="PS00871">
    <property type="entry name" value="CLPAB_2"/>
    <property type="match status" value="1"/>
</dbReference>
<dbReference type="FunFam" id="3.40.50.300:FF:000010">
    <property type="entry name" value="Chaperone clpB 1, putative"/>
    <property type="match status" value="1"/>
</dbReference>
<evidence type="ECO:0000256" key="4">
    <source>
        <dbReference type="ARBA" id="ARBA00023186"/>
    </source>
</evidence>
<dbReference type="Gene3D" id="3.40.50.300">
    <property type="entry name" value="P-loop containing nucleotide triphosphate hydrolases"/>
    <property type="match status" value="2"/>
</dbReference>
<dbReference type="Gene3D" id="4.10.860.10">
    <property type="entry name" value="UVR domain"/>
    <property type="match status" value="1"/>
</dbReference>
<dbReference type="Gene3D" id="1.10.1780.10">
    <property type="entry name" value="Clp, N-terminal domain"/>
    <property type="match status" value="1"/>
</dbReference>
<dbReference type="GO" id="GO:0006508">
    <property type="term" value="P:proteolysis"/>
    <property type="evidence" value="ECO:0007669"/>
    <property type="project" value="UniProtKB-KW"/>
</dbReference>
<comment type="caution">
    <text evidence="9">The sequence shown here is derived from an EMBL/GenBank/DDBJ whole genome shotgun (WGS) entry which is preliminary data.</text>
</comment>
<evidence type="ECO:0000259" key="7">
    <source>
        <dbReference type="PROSITE" id="PS50151"/>
    </source>
</evidence>
<evidence type="ECO:0000256" key="3">
    <source>
        <dbReference type="ARBA" id="ARBA00022840"/>
    </source>
</evidence>
<dbReference type="Pfam" id="PF00004">
    <property type="entry name" value="AAA"/>
    <property type="match status" value="1"/>
</dbReference>
<reference evidence="9" key="2">
    <citation type="journal article" date="2021" name="PeerJ">
        <title>Extensive microbial diversity within the chicken gut microbiome revealed by metagenomics and culture.</title>
        <authorList>
            <person name="Gilroy R."/>
            <person name="Ravi A."/>
            <person name="Getino M."/>
            <person name="Pursley I."/>
            <person name="Horton D.L."/>
            <person name="Alikhan N.F."/>
            <person name="Baker D."/>
            <person name="Gharbi K."/>
            <person name="Hall N."/>
            <person name="Watson M."/>
            <person name="Adriaenssens E.M."/>
            <person name="Foster-Nyarko E."/>
            <person name="Jarju S."/>
            <person name="Secka A."/>
            <person name="Antonio M."/>
            <person name="Oren A."/>
            <person name="Chaudhuri R.R."/>
            <person name="La Ragione R."/>
            <person name="Hildebrand F."/>
            <person name="Pallen M.J."/>
        </authorList>
    </citation>
    <scope>NUCLEOTIDE SEQUENCE</scope>
    <source>
        <strain evidence="9">ChiBcec15-4380</strain>
    </source>
</reference>
<evidence type="ECO:0000259" key="8">
    <source>
        <dbReference type="PROSITE" id="PS51903"/>
    </source>
</evidence>
<gene>
    <name evidence="9" type="ORF">IAA53_06230</name>
</gene>
<dbReference type="Gene3D" id="1.10.8.60">
    <property type="match status" value="2"/>
</dbReference>